<comment type="caution">
    <text evidence="1">The sequence shown here is derived from an EMBL/GenBank/DDBJ whole genome shotgun (WGS) entry which is preliminary data.</text>
</comment>
<dbReference type="EMBL" id="VOQF01000001">
    <property type="protein sequence ID" value="TXC93376.1"/>
    <property type="molecule type" value="Genomic_DNA"/>
</dbReference>
<evidence type="ECO:0000313" key="1">
    <source>
        <dbReference type="EMBL" id="TXC93376.1"/>
    </source>
</evidence>
<sequence>MEEKFLLKMLRKSFLQYGRDLNENPLSKEDTEGLLKQLRRSKTEDTEWYEIIEDIVYSYLTN</sequence>
<dbReference type="RefSeq" id="WP_146946235.1">
    <property type="nucleotide sequence ID" value="NZ_VOQF01000001.1"/>
</dbReference>
<dbReference type="Pfam" id="PF14164">
    <property type="entry name" value="YqzH"/>
    <property type="match status" value="1"/>
</dbReference>
<dbReference type="OrthoDB" id="2937597at2"/>
<dbReference type="AlphaFoldDB" id="A0A5C6W5X1"/>
<reference evidence="1 2" key="1">
    <citation type="journal article" date="2005" name="Int. J. Syst. Evol. Microbiol.">
        <title>Bacillus litoralis sp. nov., isolated from a tidal flat of the Yellow Sea in Korea.</title>
        <authorList>
            <person name="Yoon J.H."/>
            <person name="Oh T.K."/>
        </authorList>
    </citation>
    <scope>NUCLEOTIDE SEQUENCE [LARGE SCALE GENOMIC DNA]</scope>
    <source>
        <strain evidence="1 2">SW-211</strain>
    </source>
</reference>
<protein>
    <submittedName>
        <fullName evidence="1">Uncharacterized protein</fullName>
    </submittedName>
</protein>
<keyword evidence="2" id="KW-1185">Reference proteome</keyword>
<proteinExistence type="predicted"/>
<name>A0A5C6W5X1_9BACI</name>
<gene>
    <name evidence="1" type="ORF">FS935_04080</name>
</gene>
<accession>A0A5C6W5X1</accession>
<evidence type="ECO:0000313" key="2">
    <source>
        <dbReference type="Proteomes" id="UP000321363"/>
    </source>
</evidence>
<dbReference type="InterPro" id="IPR025546">
    <property type="entry name" value="YqzH"/>
</dbReference>
<dbReference type="Proteomes" id="UP000321363">
    <property type="component" value="Unassembled WGS sequence"/>
</dbReference>
<organism evidence="1 2">
    <name type="scientific">Metabacillus litoralis</name>
    <dbReference type="NCBI Taxonomy" id="152268"/>
    <lineage>
        <taxon>Bacteria</taxon>
        <taxon>Bacillati</taxon>
        <taxon>Bacillota</taxon>
        <taxon>Bacilli</taxon>
        <taxon>Bacillales</taxon>
        <taxon>Bacillaceae</taxon>
        <taxon>Metabacillus</taxon>
    </lineage>
</organism>